<evidence type="ECO:0000313" key="1">
    <source>
        <dbReference type="EMBL" id="CAD6204092.1"/>
    </source>
</evidence>
<dbReference type="EMBL" id="CAJGYO010000001">
    <property type="protein sequence ID" value="CAD6204092.1"/>
    <property type="molecule type" value="Genomic_DNA"/>
</dbReference>
<dbReference type="AlphaFoldDB" id="A0A811MAN2"/>
<dbReference type="InterPro" id="IPR040267">
    <property type="entry name" value="EID1-like"/>
</dbReference>
<accession>A0A811MAN2</accession>
<dbReference type="Proteomes" id="UP000604825">
    <property type="component" value="Unassembled WGS sequence"/>
</dbReference>
<organism evidence="1 2">
    <name type="scientific">Miscanthus lutarioriparius</name>
    <dbReference type="NCBI Taxonomy" id="422564"/>
    <lineage>
        <taxon>Eukaryota</taxon>
        <taxon>Viridiplantae</taxon>
        <taxon>Streptophyta</taxon>
        <taxon>Embryophyta</taxon>
        <taxon>Tracheophyta</taxon>
        <taxon>Spermatophyta</taxon>
        <taxon>Magnoliopsida</taxon>
        <taxon>Liliopsida</taxon>
        <taxon>Poales</taxon>
        <taxon>Poaceae</taxon>
        <taxon>PACMAD clade</taxon>
        <taxon>Panicoideae</taxon>
        <taxon>Andropogonodae</taxon>
        <taxon>Andropogoneae</taxon>
        <taxon>Saccharinae</taxon>
        <taxon>Miscanthus</taxon>
    </lineage>
</organism>
<reference evidence="1" key="1">
    <citation type="submission" date="2020-10" db="EMBL/GenBank/DDBJ databases">
        <authorList>
            <person name="Han B."/>
            <person name="Lu T."/>
            <person name="Zhao Q."/>
            <person name="Huang X."/>
            <person name="Zhao Y."/>
        </authorList>
    </citation>
    <scope>NUCLEOTIDE SEQUENCE</scope>
</reference>
<name>A0A811MAN2_9POAL</name>
<proteinExistence type="predicted"/>
<protein>
    <submittedName>
        <fullName evidence="1">Uncharacterized protein</fullName>
    </submittedName>
</protein>
<dbReference type="PANTHER" id="PTHR31348:SF14">
    <property type="entry name" value="CLOCK COUPLING FACTOR, PUTATIVE, EXPRESSED-RELATED"/>
    <property type="match status" value="1"/>
</dbReference>
<dbReference type="PANTHER" id="PTHR31348">
    <property type="entry name" value="EID1-LIKE F-BOX PROTEIN 2-RELATED"/>
    <property type="match status" value="1"/>
</dbReference>
<comment type="caution">
    <text evidence="1">The sequence shown here is derived from an EMBL/GenBank/DDBJ whole genome shotgun (WGS) entry which is preliminary data.</text>
</comment>
<dbReference type="OrthoDB" id="1881056at2759"/>
<gene>
    <name evidence="1" type="ORF">NCGR_LOCUS2160</name>
</gene>
<sequence>MSLVVKRYRCTHSASCACLKGHVREDAMYLVFKHMNWNPKMIAILSSVCKWFDEFAKRVLWKEFCNARAPKMMKDLHYEGSHIVDGNWKALGSFLFIAWGALVETCLVISMTQSQGTLSTGPVFLGHWGRAYWRQAVQGEEGDLGLFRGIFKSFAASKMKKMLIERQANFHPNKMCPYCKTKLWNLMQPDMIPGSAAVRLGAEDGSVEYYVCLNGHILGSCTLIPISDSEDTKEE</sequence>
<evidence type="ECO:0000313" key="2">
    <source>
        <dbReference type="Proteomes" id="UP000604825"/>
    </source>
</evidence>
<keyword evidence="2" id="KW-1185">Reference proteome</keyword>